<dbReference type="OrthoDB" id="5493489at2"/>
<dbReference type="Proteomes" id="UP000019678">
    <property type="component" value="Unassembled WGS sequence"/>
</dbReference>
<feature type="compositionally biased region" description="Pro residues" evidence="2">
    <location>
        <begin position="208"/>
        <end position="223"/>
    </location>
</feature>
<dbReference type="InterPro" id="IPR019734">
    <property type="entry name" value="TPR_rpt"/>
</dbReference>
<feature type="chain" id="PRO_5001496586" description="PEGA domain-containing protein" evidence="3">
    <location>
        <begin position="26"/>
        <end position="340"/>
    </location>
</feature>
<dbReference type="RefSeq" id="WP_044237737.1">
    <property type="nucleotide sequence ID" value="NZ_ASRX01000010.1"/>
</dbReference>
<feature type="compositionally biased region" description="Low complexity" evidence="2">
    <location>
        <begin position="23"/>
        <end position="44"/>
    </location>
</feature>
<protein>
    <recommendedName>
        <fullName evidence="4">PEGA domain-containing protein</fullName>
    </recommendedName>
</protein>
<dbReference type="AlphaFoldDB" id="A0A017TF34"/>
<dbReference type="STRING" id="1192034.CAP_0183"/>
<feature type="region of interest" description="Disordered" evidence="2">
    <location>
        <begin position="204"/>
        <end position="227"/>
    </location>
</feature>
<dbReference type="PROSITE" id="PS50005">
    <property type="entry name" value="TPR"/>
    <property type="match status" value="1"/>
</dbReference>
<keyword evidence="6" id="KW-1185">Reference proteome</keyword>
<organism evidence="5 6">
    <name type="scientific">Chondromyces apiculatus DSM 436</name>
    <dbReference type="NCBI Taxonomy" id="1192034"/>
    <lineage>
        <taxon>Bacteria</taxon>
        <taxon>Pseudomonadati</taxon>
        <taxon>Myxococcota</taxon>
        <taxon>Polyangia</taxon>
        <taxon>Polyangiales</taxon>
        <taxon>Polyangiaceae</taxon>
        <taxon>Chondromyces</taxon>
    </lineage>
</organism>
<feature type="signal peptide" evidence="3">
    <location>
        <begin position="1"/>
        <end position="25"/>
    </location>
</feature>
<dbReference type="InterPro" id="IPR011990">
    <property type="entry name" value="TPR-like_helical_dom_sf"/>
</dbReference>
<gene>
    <name evidence="5" type="ORF">CAP_0183</name>
</gene>
<dbReference type="SUPFAM" id="SSF48452">
    <property type="entry name" value="TPR-like"/>
    <property type="match status" value="1"/>
</dbReference>
<evidence type="ECO:0000256" key="1">
    <source>
        <dbReference type="PROSITE-ProRule" id="PRU00339"/>
    </source>
</evidence>
<evidence type="ECO:0000256" key="3">
    <source>
        <dbReference type="SAM" id="SignalP"/>
    </source>
</evidence>
<evidence type="ECO:0000313" key="5">
    <source>
        <dbReference type="EMBL" id="EYF07430.1"/>
    </source>
</evidence>
<evidence type="ECO:0000259" key="4">
    <source>
        <dbReference type="Pfam" id="PF08308"/>
    </source>
</evidence>
<keyword evidence="3" id="KW-0732">Signal</keyword>
<dbReference type="Gene3D" id="1.25.40.10">
    <property type="entry name" value="Tetratricopeptide repeat domain"/>
    <property type="match status" value="1"/>
</dbReference>
<evidence type="ECO:0000256" key="2">
    <source>
        <dbReference type="SAM" id="MobiDB-lite"/>
    </source>
</evidence>
<sequence>MTSARRPAVLLAATALALLPARAAAQPTPAPTRATSPSTSEPATVDSPLDQARMQFRKGLDLTTAGRFDDALTAFQRAYDLSPTYRILYNIGQVSRHVGDPARSLRAFERYLQEGGSDIDPARHAEVTTEIASLRAQVASARIHAPPGASLSLDGLPAGTAPLRDPLYLNPGAHRLRAEQPGHVPTERSMDATAGQSLDLTLTLPLAPSRPVPPTSPPRPTGPPERRASLWIGWLTTGALATAATVTGVLAAVTAARFEDASYAGPNRLPPPDSEVSALGARVDALSITTDILLAATAASFGVTLALHLTSPSPDASRPPRAARLSLGAGPAGAWLTGAF</sequence>
<dbReference type="EMBL" id="ASRX01000010">
    <property type="protein sequence ID" value="EYF07430.1"/>
    <property type="molecule type" value="Genomic_DNA"/>
</dbReference>
<reference evidence="5 6" key="1">
    <citation type="submission" date="2013-05" db="EMBL/GenBank/DDBJ databases">
        <title>Genome assembly of Chondromyces apiculatus DSM 436.</title>
        <authorList>
            <person name="Sharma G."/>
            <person name="Khatri I."/>
            <person name="Kaur C."/>
            <person name="Mayilraj S."/>
            <person name="Subramanian S."/>
        </authorList>
    </citation>
    <scope>NUCLEOTIDE SEQUENCE [LARGE SCALE GENOMIC DNA]</scope>
    <source>
        <strain evidence="5 6">DSM 436</strain>
    </source>
</reference>
<name>A0A017TF34_9BACT</name>
<feature type="repeat" description="TPR" evidence="1">
    <location>
        <begin position="52"/>
        <end position="85"/>
    </location>
</feature>
<feature type="region of interest" description="Disordered" evidence="2">
    <location>
        <begin position="23"/>
        <end position="49"/>
    </location>
</feature>
<dbReference type="Pfam" id="PF08308">
    <property type="entry name" value="PEGA"/>
    <property type="match status" value="1"/>
</dbReference>
<evidence type="ECO:0000313" key="6">
    <source>
        <dbReference type="Proteomes" id="UP000019678"/>
    </source>
</evidence>
<feature type="domain" description="PEGA" evidence="4">
    <location>
        <begin position="146"/>
        <end position="205"/>
    </location>
</feature>
<accession>A0A017TF34</accession>
<comment type="caution">
    <text evidence="5">The sequence shown here is derived from an EMBL/GenBank/DDBJ whole genome shotgun (WGS) entry which is preliminary data.</text>
</comment>
<keyword evidence="1" id="KW-0802">TPR repeat</keyword>
<proteinExistence type="predicted"/>
<dbReference type="eggNOG" id="COG0457">
    <property type="taxonomic scope" value="Bacteria"/>
</dbReference>
<dbReference type="InterPro" id="IPR013229">
    <property type="entry name" value="PEGA"/>
</dbReference>